<dbReference type="Gene3D" id="3.40.50.1820">
    <property type="entry name" value="alpha/beta hydrolase"/>
    <property type="match status" value="1"/>
</dbReference>
<dbReference type="RefSeq" id="WP_204785556.1">
    <property type="nucleotide sequence ID" value="NZ_CALVGD010000002.1"/>
</dbReference>
<comment type="caution">
    <text evidence="1">The sequence shown here is derived from an EMBL/GenBank/DDBJ whole genome shotgun (WGS) entry which is preliminary data.</text>
</comment>
<protein>
    <submittedName>
        <fullName evidence="1">Alpha/beta hydrolase</fullName>
    </submittedName>
</protein>
<reference evidence="1 2" key="1">
    <citation type="journal article" date="2021" name="Sci. Rep.">
        <title>The distribution of antibiotic resistance genes in chicken gut microbiota commensals.</title>
        <authorList>
            <person name="Juricova H."/>
            <person name="Matiasovicova J."/>
            <person name="Kubasova T."/>
            <person name="Cejkova D."/>
            <person name="Rychlik I."/>
        </authorList>
    </citation>
    <scope>NUCLEOTIDE SEQUENCE [LARGE SCALE GENOMIC DNA]</scope>
    <source>
        <strain evidence="1 2">An574</strain>
    </source>
</reference>
<dbReference type="SUPFAM" id="SSF53474">
    <property type="entry name" value="alpha/beta-Hydrolases"/>
    <property type="match status" value="1"/>
</dbReference>
<evidence type="ECO:0000313" key="1">
    <source>
        <dbReference type="EMBL" id="MBM6941333.1"/>
    </source>
</evidence>
<name>A0ABS2GZS0_9LACO</name>
<keyword evidence="2" id="KW-1185">Reference proteome</keyword>
<proteinExistence type="predicted"/>
<dbReference type="GO" id="GO:0016787">
    <property type="term" value="F:hydrolase activity"/>
    <property type="evidence" value="ECO:0007669"/>
    <property type="project" value="UniProtKB-KW"/>
</dbReference>
<gene>
    <name evidence="1" type="ORF">H5975_07710</name>
</gene>
<dbReference type="Proteomes" id="UP000785625">
    <property type="component" value="Unassembled WGS sequence"/>
</dbReference>
<keyword evidence="1" id="KW-0378">Hydrolase</keyword>
<dbReference type="InterPro" id="IPR029058">
    <property type="entry name" value="AB_hydrolase_fold"/>
</dbReference>
<dbReference type="EMBL" id="JACJKU010000113">
    <property type="protein sequence ID" value="MBM6941333.1"/>
    <property type="molecule type" value="Genomic_DNA"/>
</dbReference>
<sequence>MGTVVVLPAFNKDVSIWRQVNIGHRQLNIIDYGQLAIEDFTFNNIVEKVVTIVKNANQPVILAGEDFGALIALRASVDLLGRLDRLILVRPHYQASTALLKTGIFDHVPVSRSQFKTLKKSLQGVDLTQNLMHVQDATYIYCGEKDRKNRRVAQDLKNRLIDGHIEFVPRMSKGLNQEGVHAVSENLR</sequence>
<organism evidence="1 2">
    <name type="scientific">Limosilactobacillus coleohominis</name>
    <dbReference type="NCBI Taxonomy" id="181675"/>
    <lineage>
        <taxon>Bacteria</taxon>
        <taxon>Bacillati</taxon>
        <taxon>Bacillota</taxon>
        <taxon>Bacilli</taxon>
        <taxon>Lactobacillales</taxon>
        <taxon>Lactobacillaceae</taxon>
        <taxon>Limosilactobacillus</taxon>
    </lineage>
</organism>
<accession>A0ABS2GZS0</accession>
<evidence type="ECO:0000313" key="2">
    <source>
        <dbReference type="Proteomes" id="UP000785625"/>
    </source>
</evidence>